<dbReference type="STRING" id="858640.A3K86_14455"/>
<evidence type="ECO:0000313" key="7">
    <source>
        <dbReference type="Proteomes" id="UP000078503"/>
    </source>
</evidence>
<keyword evidence="7" id="KW-1185">Reference proteome</keyword>
<dbReference type="InterPro" id="IPR051691">
    <property type="entry name" value="Metab_Enz_Cyan_OpOx_G3PDH"/>
</dbReference>
<evidence type="ECO:0000256" key="4">
    <source>
        <dbReference type="HAMAP-Rule" id="MF_00753"/>
    </source>
</evidence>
<dbReference type="InterPro" id="IPR003953">
    <property type="entry name" value="FAD-dep_OxRdtase_2_FAD-bd"/>
</dbReference>
<dbReference type="PROSITE" id="PS51257">
    <property type="entry name" value="PROKAR_LIPOPROTEIN"/>
    <property type="match status" value="1"/>
</dbReference>
<dbReference type="GO" id="GO:0004368">
    <property type="term" value="F:glycerol-3-phosphate dehydrogenase (quinone) activity"/>
    <property type="evidence" value="ECO:0007669"/>
    <property type="project" value="UniProtKB-UniRule"/>
</dbReference>
<comment type="cofactor">
    <cofactor evidence="4">
        <name>FMN</name>
        <dbReference type="ChEBI" id="CHEBI:58210"/>
    </cofactor>
</comment>
<comment type="caution">
    <text evidence="6">The sequence shown here is derived from an EMBL/GenBank/DDBJ whole genome shotgun (WGS) entry which is preliminary data.</text>
</comment>
<dbReference type="NCBIfam" id="TIGR03378">
    <property type="entry name" value="glycerol3P_GlpB"/>
    <property type="match status" value="1"/>
</dbReference>
<comment type="similarity">
    <text evidence="4">Belongs to the anaerobic G-3-P dehydrogenase subunit B family.</text>
</comment>
<comment type="subunit">
    <text evidence="4">Composed of a catalytic GlpA/B dimer and of membrane bound GlpC.</text>
</comment>
<dbReference type="NCBIfam" id="NF003720">
    <property type="entry name" value="PRK05329.1-3"/>
    <property type="match status" value="1"/>
</dbReference>
<keyword evidence="2 4" id="KW-0288">FMN</keyword>
<keyword evidence="1 4" id="KW-0285">Flavoprotein</keyword>
<accession>A0A178K8T5</accession>
<name>A0A178K8T5_9GAMM</name>
<protein>
    <recommendedName>
        <fullName evidence="4">Anaerobic glycerol-3-phosphate dehydrogenase subunit B</fullName>
        <shortName evidence="4">Anaerobic G-3-P dehydrogenase subunit B</shortName>
        <shortName evidence="4">Anaerobic G3Pdhase B</shortName>
        <ecNumber evidence="4">1.1.5.3</ecNumber>
    </recommendedName>
</protein>
<dbReference type="SUPFAM" id="SSF51905">
    <property type="entry name" value="FAD/NAD(P)-binding domain"/>
    <property type="match status" value="1"/>
</dbReference>
<dbReference type="Proteomes" id="UP000078503">
    <property type="component" value="Unassembled WGS sequence"/>
</dbReference>
<gene>
    <name evidence="4" type="primary">glpB</name>
    <name evidence="6" type="ORF">A3K86_14455</name>
</gene>
<dbReference type="RefSeq" id="WP_068332366.1">
    <property type="nucleotide sequence ID" value="NZ_LVHF01000028.1"/>
</dbReference>
<dbReference type="Gene3D" id="3.50.50.60">
    <property type="entry name" value="FAD/NAD(P)-binding domain"/>
    <property type="match status" value="1"/>
</dbReference>
<organism evidence="6 7">
    <name type="scientific">Photobacterium jeanii</name>
    <dbReference type="NCBI Taxonomy" id="858640"/>
    <lineage>
        <taxon>Bacteria</taxon>
        <taxon>Pseudomonadati</taxon>
        <taxon>Pseudomonadota</taxon>
        <taxon>Gammaproteobacteria</taxon>
        <taxon>Vibrionales</taxon>
        <taxon>Vibrionaceae</taxon>
        <taxon>Photobacterium</taxon>
    </lineage>
</organism>
<dbReference type="NCBIfam" id="NF003719">
    <property type="entry name" value="PRK05329.1-2"/>
    <property type="match status" value="1"/>
</dbReference>
<dbReference type="PIRSF" id="PIRSF000141">
    <property type="entry name" value="Anaerobic_G3P_dh"/>
    <property type="match status" value="1"/>
</dbReference>
<dbReference type="HAMAP" id="MF_00753">
    <property type="entry name" value="Glycerol3P_GlpB"/>
    <property type="match status" value="1"/>
</dbReference>
<dbReference type="UniPathway" id="UPA00618">
    <property type="reaction ID" value="UER00673"/>
</dbReference>
<dbReference type="AlphaFoldDB" id="A0A178K8T5"/>
<comment type="pathway">
    <text evidence="4">Polyol metabolism; glycerol degradation via glycerol kinase pathway; glycerone phosphate from sn-glycerol 3-phosphate (anaerobic route): step 1/1.</text>
</comment>
<reference evidence="6 7" key="1">
    <citation type="submission" date="2016-03" db="EMBL/GenBank/DDBJ databases">
        <title>Photobacterium proteolyticum sp. nov. a protease producing bacterium isolated from ocean sediments of Laizhou Bay.</title>
        <authorList>
            <person name="Li Y."/>
        </authorList>
    </citation>
    <scope>NUCLEOTIDE SEQUENCE [LARGE SCALE GENOMIC DNA]</scope>
    <source>
        <strain evidence="6 7">R-40508</strain>
    </source>
</reference>
<dbReference type="InterPro" id="IPR036188">
    <property type="entry name" value="FAD/NAD-bd_sf"/>
</dbReference>
<evidence type="ECO:0000256" key="2">
    <source>
        <dbReference type="ARBA" id="ARBA00022643"/>
    </source>
</evidence>
<feature type="domain" description="FAD-dependent oxidoreductase 2 FAD-binding" evidence="5">
    <location>
        <begin position="4"/>
        <end position="412"/>
    </location>
</feature>
<dbReference type="PANTHER" id="PTHR42949">
    <property type="entry name" value="ANAEROBIC GLYCEROL-3-PHOSPHATE DEHYDROGENASE SUBUNIT B"/>
    <property type="match status" value="1"/>
</dbReference>
<comment type="function">
    <text evidence="4">Conversion of glycerol 3-phosphate to dihydroxyacetone. Uses fumarate or nitrate as electron acceptor.</text>
</comment>
<dbReference type="Pfam" id="PF00890">
    <property type="entry name" value="FAD_binding_2"/>
    <property type="match status" value="1"/>
</dbReference>
<keyword evidence="3 4" id="KW-0560">Oxidoreductase</keyword>
<comment type="catalytic activity">
    <reaction evidence="4">
        <text>a quinone + sn-glycerol 3-phosphate = dihydroxyacetone phosphate + a quinol</text>
        <dbReference type="Rhea" id="RHEA:18977"/>
        <dbReference type="ChEBI" id="CHEBI:24646"/>
        <dbReference type="ChEBI" id="CHEBI:57597"/>
        <dbReference type="ChEBI" id="CHEBI:57642"/>
        <dbReference type="ChEBI" id="CHEBI:132124"/>
        <dbReference type="EC" id="1.1.5.3"/>
    </reaction>
</comment>
<dbReference type="GO" id="GO:0019563">
    <property type="term" value="P:glycerol catabolic process"/>
    <property type="evidence" value="ECO:0007669"/>
    <property type="project" value="UniProtKB-UniRule"/>
</dbReference>
<evidence type="ECO:0000313" key="6">
    <source>
        <dbReference type="EMBL" id="OAN13759.1"/>
    </source>
</evidence>
<evidence type="ECO:0000256" key="1">
    <source>
        <dbReference type="ARBA" id="ARBA00022630"/>
    </source>
</evidence>
<dbReference type="GO" id="GO:0009331">
    <property type="term" value="C:glycerol-3-phosphate dehydrogenase (FAD) complex"/>
    <property type="evidence" value="ECO:0007669"/>
    <property type="project" value="InterPro"/>
</dbReference>
<dbReference type="PANTHER" id="PTHR42949:SF3">
    <property type="entry name" value="ANAEROBIC GLYCEROL-3-PHOSPHATE DEHYDROGENASE SUBUNIT B"/>
    <property type="match status" value="1"/>
</dbReference>
<evidence type="ECO:0000259" key="5">
    <source>
        <dbReference type="Pfam" id="PF00890"/>
    </source>
</evidence>
<evidence type="ECO:0000256" key="3">
    <source>
        <dbReference type="ARBA" id="ARBA00023002"/>
    </source>
</evidence>
<dbReference type="EMBL" id="LVHF01000028">
    <property type="protein sequence ID" value="OAN13759.1"/>
    <property type="molecule type" value="Genomic_DNA"/>
</dbReference>
<dbReference type="InterPro" id="IPR009158">
    <property type="entry name" value="G3P_DH_GlpB_su"/>
</dbReference>
<proteinExistence type="inferred from homology"/>
<dbReference type="NCBIfam" id="NF003718">
    <property type="entry name" value="PRK05329.1-1"/>
    <property type="match status" value="1"/>
</dbReference>
<sequence length="444" mass="48911">MKYDSIIIGGGVAGLSCAIRCAEAGLKTAVIAAGQSALHFSSGSIDLLSRLPDGELVTHPFAAFDALQQQAPQHPYSKLGQVPVTTALNWYQHMMSDCGVELTAQPEAMNHLRLTPMGTFRATWLSQQTVHQYPMYSPQQGLSRIALVTLDGFRDFQPELTADNLSKLPQFSEVEIKTAAVELPDFEIMQRNPCEFRSIDISRVLRDERKLHAFAKSMIQKVGKADLVVLPSVFGNGDGAATIKLLEGLTGFTICELPTMPPSLLGIRLEEAMKSRFKSLGGLLLSGDEVQKGEFENGRLTKIYTRNHRDMPLVADHYLLATGSFFSHGMQAQRNSVREPIFDLDLADIAHRDHWYQEAFFSEQAHPFMKMGVKTSNQLRPTLKGEEIQNLYCAGALLAHYDPVTEGCGSGVAISTGHFVAEQMIAAHNAQPMASTQKQERTFA</sequence>
<dbReference type="OrthoDB" id="6395323at2"/>
<dbReference type="EC" id="1.1.5.3" evidence="4"/>